<feature type="compositionally biased region" description="Basic and acidic residues" evidence="1">
    <location>
        <begin position="156"/>
        <end position="166"/>
    </location>
</feature>
<keyword evidence="3" id="KW-1185">Reference proteome</keyword>
<gene>
    <name evidence="2" type="ORF">KDA82_37955</name>
</gene>
<sequence length="166" mass="17434">SPATAPGAVPSPPSPERAAEVREYLRLAEAVDETIREGSRLRTFLLADLARYRDALPGSAAGYLDQLEDALRAGYLPRPDDLVALRALRTEAAGAAETDRRTALLQRCERLAEQAVRARLMVVPGGRTAGSTGAAEPARPATPMPAPASQVPQPARSRENDGGAGG</sequence>
<feature type="non-terminal residue" evidence="2">
    <location>
        <position position="1"/>
    </location>
</feature>
<proteinExistence type="predicted"/>
<evidence type="ECO:0000256" key="1">
    <source>
        <dbReference type="SAM" id="MobiDB-lite"/>
    </source>
</evidence>
<dbReference type="EMBL" id="JAGSMN010001670">
    <property type="protein sequence ID" value="MBR7678646.1"/>
    <property type="molecule type" value="Genomic_DNA"/>
</dbReference>
<evidence type="ECO:0000313" key="2">
    <source>
        <dbReference type="EMBL" id="MBR7678646.1"/>
    </source>
</evidence>
<feature type="non-terminal residue" evidence="2">
    <location>
        <position position="166"/>
    </location>
</feature>
<dbReference type="AlphaFoldDB" id="A0A8T4J240"/>
<comment type="caution">
    <text evidence="2">The sequence shown here is derived from an EMBL/GenBank/DDBJ whole genome shotgun (WGS) entry which is preliminary data.</text>
</comment>
<organism evidence="2 3">
    <name type="scientific">Streptomyces daliensis</name>
    <dbReference type="NCBI Taxonomy" id="299421"/>
    <lineage>
        <taxon>Bacteria</taxon>
        <taxon>Bacillati</taxon>
        <taxon>Actinomycetota</taxon>
        <taxon>Actinomycetes</taxon>
        <taxon>Kitasatosporales</taxon>
        <taxon>Streptomycetaceae</taxon>
        <taxon>Streptomyces</taxon>
    </lineage>
</organism>
<evidence type="ECO:0000313" key="3">
    <source>
        <dbReference type="Proteomes" id="UP000675554"/>
    </source>
</evidence>
<reference evidence="2" key="1">
    <citation type="submission" date="2021-04" db="EMBL/GenBank/DDBJ databases">
        <title>Sequencing of actinobacteria type strains.</title>
        <authorList>
            <person name="Nguyen G.-S."/>
            <person name="Wentzel A."/>
        </authorList>
    </citation>
    <scope>NUCLEOTIDE SEQUENCE</scope>
    <source>
        <strain evidence="2">DSM 42095</strain>
    </source>
</reference>
<accession>A0A8T4J240</accession>
<name>A0A8T4J240_9ACTN</name>
<protein>
    <submittedName>
        <fullName evidence="2">Uncharacterized protein</fullName>
    </submittedName>
</protein>
<dbReference type="Proteomes" id="UP000675554">
    <property type="component" value="Unassembled WGS sequence"/>
</dbReference>
<feature type="region of interest" description="Disordered" evidence="1">
    <location>
        <begin position="126"/>
        <end position="166"/>
    </location>
</feature>